<evidence type="ECO:0000256" key="2">
    <source>
        <dbReference type="ARBA" id="ARBA00022908"/>
    </source>
</evidence>
<feature type="domain" description="Tyr recombinase" evidence="8">
    <location>
        <begin position="425"/>
        <end position="644"/>
    </location>
</feature>
<evidence type="ECO:0000256" key="6">
    <source>
        <dbReference type="SAM" id="Coils"/>
    </source>
</evidence>
<dbReference type="InterPro" id="IPR013762">
    <property type="entry name" value="Integrase-like_cat_sf"/>
</dbReference>
<geneLocation type="plasmid" evidence="10 11">
    <name>unnamed1</name>
</geneLocation>
<gene>
    <name evidence="10" type="ORF">RXV79_26640</name>
</gene>
<evidence type="ECO:0000259" key="9">
    <source>
        <dbReference type="PROSITE" id="PS51900"/>
    </source>
</evidence>
<dbReference type="SUPFAM" id="SSF56349">
    <property type="entry name" value="DNA breaking-rejoining enzymes"/>
    <property type="match status" value="1"/>
</dbReference>
<dbReference type="RefSeq" id="WP_316704401.1">
    <property type="nucleotide sequence ID" value="NZ_CP136337.1"/>
</dbReference>
<reference evidence="10 11" key="1">
    <citation type="submission" date="2023-10" db="EMBL/GenBank/DDBJ databases">
        <title>Bacteria for the degradation of biodegradable plastic PBAT(Polybutylene adipate terephthalate).</title>
        <authorList>
            <person name="Weon H.-Y."/>
            <person name="Yeon J."/>
        </authorList>
    </citation>
    <scope>NUCLEOTIDE SEQUENCE [LARGE SCALE GENOMIC DNA]</scope>
    <source>
        <strain evidence="10 11">SBD 7-3</strain>
        <plasmid evidence="10 11">unnamed1</plasmid>
    </source>
</reference>
<dbReference type="EMBL" id="CP136337">
    <property type="protein sequence ID" value="WOB11212.1"/>
    <property type="molecule type" value="Genomic_DNA"/>
</dbReference>
<dbReference type="InterPro" id="IPR010998">
    <property type="entry name" value="Integrase_recombinase_N"/>
</dbReference>
<evidence type="ECO:0000256" key="7">
    <source>
        <dbReference type="SAM" id="MobiDB-lite"/>
    </source>
</evidence>
<keyword evidence="10" id="KW-0614">Plasmid</keyword>
<dbReference type="PROSITE" id="PS51898">
    <property type="entry name" value="TYR_RECOMBINASE"/>
    <property type="match status" value="1"/>
</dbReference>
<keyword evidence="2" id="KW-0229">DNA integration</keyword>
<keyword evidence="6" id="KW-0175">Coiled coil</keyword>
<proteinExistence type="inferred from homology"/>
<comment type="similarity">
    <text evidence="1">Belongs to the 'phage' integrase family.</text>
</comment>
<feature type="domain" description="Core-binding (CB)" evidence="9">
    <location>
        <begin position="275"/>
        <end position="395"/>
    </location>
</feature>
<dbReference type="InterPro" id="IPR022169">
    <property type="entry name" value="DUF3701"/>
</dbReference>
<evidence type="ECO:0000256" key="1">
    <source>
        <dbReference type="ARBA" id="ARBA00008857"/>
    </source>
</evidence>
<evidence type="ECO:0000256" key="3">
    <source>
        <dbReference type="ARBA" id="ARBA00023125"/>
    </source>
</evidence>
<feature type="coiled-coil region" evidence="6">
    <location>
        <begin position="126"/>
        <end position="153"/>
    </location>
</feature>
<dbReference type="CDD" id="cd00397">
    <property type="entry name" value="DNA_BRE_C"/>
    <property type="match status" value="1"/>
</dbReference>
<protein>
    <submittedName>
        <fullName evidence="10">Tyrosine-type recombinase/integrase</fullName>
    </submittedName>
</protein>
<dbReference type="Gene3D" id="1.10.150.130">
    <property type="match status" value="1"/>
</dbReference>
<evidence type="ECO:0000313" key="10">
    <source>
        <dbReference type="EMBL" id="WOB11212.1"/>
    </source>
</evidence>
<evidence type="ECO:0000259" key="8">
    <source>
        <dbReference type="PROSITE" id="PS51898"/>
    </source>
</evidence>
<keyword evidence="4" id="KW-0233">DNA recombination</keyword>
<feature type="region of interest" description="Disordered" evidence="7">
    <location>
        <begin position="535"/>
        <end position="556"/>
    </location>
</feature>
<dbReference type="PANTHER" id="PTHR30349:SF41">
    <property type="entry name" value="INTEGRASE_RECOMBINASE PROTEIN MJ0367-RELATED"/>
    <property type="match status" value="1"/>
</dbReference>
<dbReference type="Gene3D" id="1.10.443.10">
    <property type="entry name" value="Intergrase catalytic core"/>
    <property type="match status" value="1"/>
</dbReference>
<dbReference type="PROSITE" id="PS51900">
    <property type="entry name" value="CB"/>
    <property type="match status" value="1"/>
</dbReference>
<dbReference type="PANTHER" id="PTHR30349">
    <property type="entry name" value="PHAGE INTEGRASE-RELATED"/>
    <property type="match status" value="1"/>
</dbReference>
<evidence type="ECO:0000313" key="11">
    <source>
        <dbReference type="Proteomes" id="UP001303946"/>
    </source>
</evidence>
<dbReference type="Pfam" id="PF00589">
    <property type="entry name" value="Phage_integrase"/>
    <property type="match status" value="1"/>
</dbReference>
<dbReference type="Proteomes" id="UP001303946">
    <property type="component" value="Plasmid unnamed1"/>
</dbReference>
<dbReference type="InterPro" id="IPR011010">
    <property type="entry name" value="DNA_brk_join_enz"/>
</dbReference>
<dbReference type="InterPro" id="IPR002104">
    <property type="entry name" value="Integrase_catalytic"/>
</dbReference>
<sequence>MTRELVPAGSRELTRDHIRFYRAVMDGVEMAKAWATYLAVDGDYQDTLAKATLGWVRQALIQEALDAGQPALVGLFRREPWRVKTSTTTKPTLAEFSERFADAGDWSEVELQAMWKEEYGETNPSEARAAARRERLNQRLRQALQLLERATRRSPAREDAVERWLAPNLAKNLAAAGLASLGAVADALTARTNIRWKEVPGVGDVWARRLQEWFDEHGLKPHPPALPLAPPPPPANASRLVPLERFELPFVGVAPLPSPTGSAPFSQAGNALGVQNDRQAIESWLKAKASNANTLRSYRKNAERLLLWCYLERRRTFSQLTVDDATHYRSWLENLGRLDEATWIKAGWRLPASEWIGKRAAKRDTPEWRPFDGPLSPDSVNQDLLTIRSLFKYLKEFRYLQDNIWDALGKTLATRIKLADATEQFVGRSFTDEEWRHVVSPLSPDGPELERRLLLVLWLGFGCGLRAREMLSLKLGSIRPGREKWRLKVLGKGNKTRLVPLTSPTRLALLGYLDSVKVNFDKVIEATRAREGHPTFEEPLLRSRRGRRGGSSPEARDALQYTQLYDSLKSHLKARAAELAASNPEAAAKFRDASTHWLRHTCATLALKNGVPLPGVQKLLGHTTLNTTSTYVTEDDEALGVDMERFTSRFS</sequence>
<evidence type="ECO:0000256" key="4">
    <source>
        <dbReference type="ARBA" id="ARBA00023172"/>
    </source>
</evidence>
<dbReference type="Pfam" id="PF12482">
    <property type="entry name" value="DUF3701"/>
    <property type="match status" value="1"/>
</dbReference>
<name>A0ABZ0D1T5_9BURK</name>
<accession>A0ABZ0D1T5</accession>
<evidence type="ECO:0000256" key="5">
    <source>
        <dbReference type="PROSITE-ProRule" id="PRU01248"/>
    </source>
</evidence>
<organism evidence="10 11">
    <name type="scientific">Piscinibacter gummiphilus</name>
    <dbReference type="NCBI Taxonomy" id="946333"/>
    <lineage>
        <taxon>Bacteria</taxon>
        <taxon>Pseudomonadati</taxon>
        <taxon>Pseudomonadota</taxon>
        <taxon>Betaproteobacteria</taxon>
        <taxon>Burkholderiales</taxon>
        <taxon>Sphaerotilaceae</taxon>
        <taxon>Piscinibacter</taxon>
    </lineage>
</organism>
<dbReference type="InterPro" id="IPR050090">
    <property type="entry name" value="Tyrosine_recombinase_XerCD"/>
</dbReference>
<dbReference type="InterPro" id="IPR044068">
    <property type="entry name" value="CB"/>
</dbReference>
<keyword evidence="3 5" id="KW-0238">DNA-binding</keyword>
<keyword evidence="11" id="KW-1185">Reference proteome</keyword>